<reference evidence="2" key="2">
    <citation type="submission" date="2021-02" db="EMBL/GenBank/DDBJ databases">
        <authorList>
            <person name="Kimball J.A."/>
            <person name="Haas M.W."/>
            <person name="Macchietto M."/>
            <person name="Kono T."/>
            <person name="Duquette J."/>
            <person name="Shao M."/>
        </authorList>
    </citation>
    <scope>NUCLEOTIDE SEQUENCE</scope>
    <source>
        <tissue evidence="2">Fresh leaf tissue</tissue>
    </source>
</reference>
<comment type="caution">
    <text evidence="2">The sequence shown here is derived from an EMBL/GenBank/DDBJ whole genome shotgun (WGS) entry which is preliminary data.</text>
</comment>
<protein>
    <submittedName>
        <fullName evidence="2">Uncharacterized protein</fullName>
    </submittedName>
</protein>
<dbReference type="InterPro" id="IPR007750">
    <property type="entry name" value="DUF674"/>
</dbReference>
<accession>A0A8J5USP1</accession>
<organism evidence="2 3">
    <name type="scientific">Zizania palustris</name>
    <name type="common">Northern wild rice</name>
    <dbReference type="NCBI Taxonomy" id="103762"/>
    <lineage>
        <taxon>Eukaryota</taxon>
        <taxon>Viridiplantae</taxon>
        <taxon>Streptophyta</taxon>
        <taxon>Embryophyta</taxon>
        <taxon>Tracheophyta</taxon>
        <taxon>Spermatophyta</taxon>
        <taxon>Magnoliopsida</taxon>
        <taxon>Liliopsida</taxon>
        <taxon>Poales</taxon>
        <taxon>Poaceae</taxon>
        <taxon>BOP clade</taxon>
        <taxon>Oryzoideae</taxon>
        <taxon>Oryzeae</taxon>
        <taxon>Zizaniinae</taxon>
        <taxon>Zizania</taxon>
    </lineage>
</organism>
<reference evidence="2" key="1">
    <citation type="journal article" date="2021" name="bioRxiv">
        <title>Whole Genome Assembly and Annotation of Northern Wild Rice, Zizania palustris L., Supports a Whole Genome Duplication in the Zizania Genus.</title>
        <authorList>
            <person name="Haas M."/>
            <person name="Kono T."/>
            <person name="Macchietto M."/>
            <person name="Millas R."/>
            <person name="McGilp L."/>
            <person name="Shao M."/>
            <person name="Duquette J."/>
            <person name="Hirsch C.N."/>
            <person name="Kimball J."/>
        </authorList>
    </citation>
    <scope>NUCLEOTIDE SEQUENCE</scope>
    <source>
        <tissue evidence="2">Fresh leaf tissue</tissue>
    </source>
</reference>
<sequence length="283" mass="30906">MEYIGEWPQDADYTAAPAGSNGVFVKGCFKFIITDDLQVAPASTSLMLSLFEKFRVRDPVFLEQINLQLNAEKVSPLLHLSTISGLLKRSWTTNQALTALYFNVPCTNDDSSIYTLPENLHCKQEADVDNKPNNVKIKVLQTKNNLLLLYADVGDDFIDLLFGLLSIPLGSIIRTYGKRSSNGCVDSIYSSIDGSAKGYMNPQRLTLLQSPKVAPFFGSGISDMLQAEEAAPRQKLIKGCYNDTSKSAKLCEVNPKLPRGGSPSREGYVKPGYGATQGSCGDT</sequence>
<feature type="region of interest" description="Disordered" evidence="1">
    <location>
        <begin position="254"/>
        <end position="283"/>
    </location>
</feature>
<dbReference type="Proteomes" id="UP000729402">
    <property type="component" value="Unassembled WGS sequence"/>
</dbReference>
<dbReference type="OrthoDB" id="746543at2759"/>
<dbReference type="PANTHER" id="PTHR33103">
    <property type="entry name" value="OS01G0153900 PROTEIN"/>
    <property type="match status" value="1"/>
</dbReference>
<name>A0A8J5USP1_ZIZPA</name>
<dbReference type="PANTHER" id="PTHR33103:SF44">
    <property type="entry name" value="DUF674 DOMAIN-CONTAINING PROTEIN"/>
    <property type="match status" value="1"/>
</dbReference>
<evidence type="ECO:0000313" key="2">
    <source>
        <dbReference type="EMBL" id="KAG8039962.1"/>
    </source>
</evidence>
<evidence type="ECO:0000256" key="1">
    <source>
        <dbReference type="SAM" id="MobiDB-lite"/>
    </source>
</evidence>
<proteinExistence type="predicted"/>
<evidence type="ECO:0000313" key="3">
    <source>
        <dbReference type="Proteomes" id="UP000729402"/>
    </source>
</evidence>
<keyword evidence="3" id="KW-1185">Reference proteome</keyword>
<dbReference type="Pfam" id="PF05056">
    <property type="entry name" value="DUF674"/>
    <property type="match status" value="1"/>
</dbReference>
<gene>
    <name evidence="2" type="ORF">GUJ93_ZPchr0028g29055</name>
</gene>
<dbReference type="EMBL" id="JAAALK010001848">
    <property type="protein sequence ID" value="KAG8039962.1"/>
    <property type="molecule type" value="Genomic_DNA"/>
</dbReference>
<dbReference type="AlphaFoldDB" id="A0A8J5USP1"/>